<dbReference type="RefSeq" id="XP_044316104.1">
    <property type="nucleotide sequence ID" value="XM_044460169.1"/>
</dbReference>
<reference evidence="3" key="1">
    <citation type="journal article" date="2021" name="Elife">
        <title>Highly contiguous assemblies of 101 drosophilid genomes.</title>
        <authorList>
            <person name="Kim B.Y."/>
            <person name="Wang J.R."/>
            <person name="Miller D.E."/>
            <person name="Barmina O."/>
            <person name="Delaney E."/>
            <person name="Thompson A."/>
            <person name="Comeault A.A."/>
            <person name="Peede D."/>
            <person name="D'Agostino E.R."/>
            <person name="Pelaez J."/>
            <person name="Aguilar J.M."/>
            <person name="Haji D."/>
            <person name="Matsunaga T."/>
            <person name="Armstrong E.E."/>
            <person name="Zych M."/>
            <person name="Ogawa Y."/>
            <person name="Stamenkovic-Radak M."/>
            <person name="Jelic M."/>
            <person name="Veselinovic M.S."/>
            <person name="Tanaskovic M."/>
            <person name="Eric P."/>
            <person name="Gao J.J."/>
            <person name="Katoh T.K."/>
            <person name="Toda M.J."/>
            <person name="Watabe H."/>
            <person name="Watada M."/>
            <person name="Davis J.S."/>
            <person name="Moyle L.C."/>
            <person name="Manoli G."/>
            <person name="Bertolini E."/>
            <person name="Kostal V."/>
            <person name="Hawley R.S."/>
            <person name="Takahashi A."/>
            <person name="Jones C.D."/>
            <person name="Price D.K."/>
            <person name="Whiteman N."/>
            <person name="Kopp A."/>
            <person name="Matute D.R."/>
            <person name="Petrov D.A."/>
        </authorList>
    </citation>
    <scope>NUCLEOTIDE SEQUENCE [LARGE SCALE GENOMIC DNA]</scope>
</reference>
<evidence type="ECO:0000313" key="3">
    <source>
        <dbReference type="Proteomes" id="UP001652680"/>
    </source>
</evidence>
<accession>A0ABM5JBA5</accession>
<reference evidence="2" key="2">
    <citation type="submission" date="2025-05" db="UniProtKB">
        <authorList>
            <consortium name="EnsemblMetazoa"/>
        </authorList>
    </citation>
    <scope>IDENTIFICATION</scope>
</reference>
<name>A0ABM5JBA5_DRORH</name>
<evidence type="ECO:0000313" key="2">
    <source>
        <dbReference type="EnsemblMetazoa" id="XP_044316104.1"/>
    </source>
</evidence>
<organism evidence="2 3">
    <name type="scientific">Drosophila rhopaloa</name>
    <name type="common">Fruit fly</name>
    <dbReference type="NCBI Taxonomy" id="1041015"/>
    <lineage>
        <taxon>Eukaryota</taxon>
        <taxon>Metazoa</taxon>
        <taxon>Ecdysozoa</taxon>
        <taxon>Arthropoda</taxon>
        <taxon>Hexapoda</taxon>
        <taxon>Insecta</taxon>
        <taxon>Pterygota</taxon>
        <taxon>Neoptera</taxon>
        <taxon>Endopterygota</taxon>
        <taxon>Diptera</taxon>
        <taxon>Brachycera</taxon>
        <taxon>Muscomorpha</taxon>
        <taxon>Ephydroidea</taxon>
        <taxon>Drosophilidae</taxon>
        <taxon>Drosophila</taxon>
        <taxon>Sophophora</taxon>
    </lineage>
</organism>
<protein>
    <submittedName>
        <fullName evidence="2">Uncharacterized protein</fullName>
    </submittedName>
</protein>
<evidence type="ECO:0000256" key="1">
    <source>
        <dbReference type="SAM" id="SignalP"/>
    </source>
</evidence>
<feature type="signal peptide" evidence="1">
    <location>
        <begin position="1"/>
        <end position="18"/>
    </location>
</feature>
<keyword evidence="1" id="KW-0732">Signal</keyword>
<keyword evidence="3" id="KW-1185">Reference proteome</keyword>
<proteinExistence type="predicted"/>
<dbReference type="GeneID" id="123037784"/>
<feature type="chain" id="PRO_5045310364" evidence="1">
    <location>
        <begin position="19"/>
        <end position="35"/>
    </location>
</feature>
<dbReference type="Proteomes" id="UP001652680">
    <property type="component" value="Unassembled WGS sequence"/>
</dbReference>
<sequence>MKLAVLLVTILGLALVEAYPLPKGPPTFGWTKIGG</sequence>
<dbReference type="EnsemblMetazoa" id="XM_044460169.1">
    <property type="protein sequence ID" value="XP_044316104.1"/>
    <property type="gene ID" value="LOC123037784"/>
</dbReference>